<gene>
    <name evidence="3" type="ORF">ABZ921_27900</name>
</gene>
<sequence length="141" mass="14423">MAGHVQQIELPDGKIVHARIGASGVHGEDDEDVGVLDTAVARVEELGELIRGVGASVLDAAAAAKPDEASVTFGVELSAKPGKVIAVLAEGEAKASVQVTLTWQLERREREADPAAPDAATPAPDAATPAPDGQRTTPPHV</sequence>
<dbReference type="EMBL" id="JBEYXV010000015">
    <property type="protein sequence ID" value="MEU6824472.1"/>
    <property type="molecule type" value="Genomic_DNA"/>
</dbReference>
<name>A0ABV3BTY6_9ACTN</name>
<evidence type="ECO:0000313" key="4">
    <source>
        <dbReference type="Proteomes" id="UP001551176"/>
    </source>
</evidence>
<feature type="compositionally biased region" description="Low complexity" evidence="1">
    <location>
        <begin position="114"/>
        <end position="132"/>
    </location>
</feature>
<feature type="domain" description="Trypsin-co-occurring" evidence="2">
    <location>
        <begin position="8"/>
        <end position="104"/>
    </location>
</feature>
<feature type="region of interest" description="Disordered" evidence="1">
    <location>
        <begin position="105"/>
        <end position="141"/>
    </location>
</feature>
<keyword evidence="4" id="KW-1185">Reference proteome</keyword>
<dbReference type="Proteomes" id="UP001551176">
    <property type="component" value="Unassembled WGS sequence"/>
</dbReference>
<dbReference type="Pfam" id="PF19493">
    <property type="entry name" value="Trypco1"/>
    <property type="match status" value="1"/>
</dbReference>
<dbReference type="InterPro" id="IPR045794">
    <property type="entry name" value="Trypco1"/>
</dbReference>
<comment type="caution">
    <text evidence="3">The sequence shown here is derived from an EMBL/GenBank/DDBJ whole genome shotgun (WGS) entry which is preliminary data.</text>
</comment>
<accession>A0ABV3BTY6</accession>
<protein>
    <submittedName>
        <fullName evidence="3">CU044_2847 family protein</fullName>
    </submittedName>
</protein>
<evidence type="ECO:0000256" key="1">
    <source>
        <dbReference type="SAM" id="MobiDB-lite"/>
    </source>
</evidence>
<evidence type="ECO:0000259" key="2">
    <source>
        <dbReference type="Pfam" id="PF19493"/>
    </source>
</evidence>
<dbReference type="RefSeq" id="WP_359353857.1">
    <property type="nucleotide sequence ID" value="NZ_JBEYXV010000015.1"/>
</dbReference>
<proteinExistence type="predicted"/>
<evidence type="ECO:0000313" key="3">
    <source>
        <dbReference type="EMBL" id="MEU6824472.1"/>
    </source>
</evidence>
<organism evidence="3 4">
    <name type="scientific">Streptomyces atriruber</name>
    <dbReference type="NCBI Taxonomy" id="545121"/>
    <lineage>
        <taxon>Bacteria</taxon>
        <taxon>Bacillati</taxon>
        <taxon>Actinomycetota</taxon>
        <taxon>Actinomycetes</taxon>
        <taxon>Kitasatosporales</taxon>
        <taxon>Streptomycetaceae</taxon>
        <taxon>Streptomyces</taxon>
    </lineage>
</organism>
<reference evidence="3 4" key="1">
    <citation type="submission" date="2024-06" db="EMBL/GenBank/DDBJ databases">
        <title>The Natural Products Discovery Center: Release of the First 8490 Sequenced Strains for Exploring Actinobacteria Biosynthetic Diversity.</title>
        <authorList>
            <person name="Kalkreuter E."/>
            <person name="Kautsar S.A."/>
            <person name="Yang D."/>
            <person name="Bader C.D."/>
            <person name="Teijaro C.N."/>
            <person name="Fluegel L."/>
            <person name="Davis C.M."/>
            <person name="Simpson J.R."/>
            <person name="Lauterbach L."/>
            <person name="Steele A.D."/>
            <person name="Gui C."/>
            <person name="Meng S."/>
            <person name="Li G."/>
            <person name="Viehrig K."/>
            <person name="Ye F."/>
            <person name="Su P."/>
            <person name="Kiefer A.F."/>
            <person name="Nichols A."/>
            <person name="Cepeda A.J."/>
            <person name="Yan W."/>
            <person name="Fan B."/>
            <person name="Jiang Y."/>
            <person name="Adhikari A."/>
            <person name="Zheng C.-J."/>
            <person name="Schuster L."/>
            <person name="Cowan T.M."/>
            <person name="Smanski M.J."/>
            <person name="Chevrette M.G."/>
            <person name="De Carvalho L.P.S."/>
            <person name="Shen B."/>
        </authorList>
    </citation>
    <scope>NUCLEOTIDE SEQUENCE [LARGE SCALE GENOMIC DNA]</scope>
    <source>
        <strain evidence="3 4">NPDC046838</strain>
    </source>
</reference>
<dbReference type="NCBIfam" id="NF041216">
    <property type="entry name" value="CU044_2847_fam"/>
    <property type="match status" value="1"/>
</dbReference>